<evidence type="ECO:0000313" key="4">
    <source>
        <dbReference type="EMBL" id="BBG29944.1"/>
    </source>
</evidence>
<keyword evidence="1 3" id="KW-0808">Transferase</keyword>
<dbReference type="Proteomes" id="UP000267342">
    <property type="component" value="Chromosome"/>
</dbReference>
<evidence type="ECO:0000256" key="1">
    <source>
        <dbReference type="ARBA" id="ARBA00022679"/>
    </source>
</evidence>
<evidence type="ECO:0000256" key="3">
    <source>
        <dbReference type="PIRNR" id="PIRNR000441"/>
    </source>
</evidence>
<name>A0A348HE92_9GAMM</name>
<keyword evidence="5" id="KW-1185">Reference proteome</keyword>
<dbReference type="RefSeq" id="WP_027704818.1">
    <property type="nucleotide sequence ID" value="NZ_AP018933.1"/>
</dbReference>
<gene>
    <name evidence="4" type="ORF">ZBT109_1184</name>
</gene>
<protein>
    <recommendedName>
        <fullName evidence="3">Serine acetyltransferase</fullName>
        <ecNumber evidence="3">2.3.1.30</ecNumber>
    </recommendedName>
</protein>
<dbReference type="InterPro" id="IPR045304">
    <property type="entry name" value="LbH_SAT"/>
</dbReference>
<dbReference type="PANTHER" id="PTHR42811">
    <property type="entry name" value="SERINE ACETYLTRANSFERASE"/>
    <property type="match status" value="1"/>
</dbReference>
<dbReference type="PIRSF" id="PIRSF000441">
    <property type="entry name" value="CysE"/>
    <property type="match status" value="1"/>
</dbReference>
<comment type="similarity">
    <text evidence="3">Belongs to the transferase hexapeptide repeat family.</text>
</comment>
<dbReference type="EC" id="2.3.1.30" evidence="3"/>
<evidence type="ECO:0000313" key="5">
    <source>
        <dbReference type="Proteomes" id="UP000267342"/>
    </source>
</evidence>
<keyword evidence="2 3" id="KW-0012">Acyltransferase</keyword>
<dbReference type="SUPFAM" id="SSF51161">
    <property type="entry name" value="Trimeric LpxA-like enzymes"/>
    <property type="match status" value="1"/>
</dbReference>
<dbReference type="InterPro" id="IPR005881">
    <property type="entry name" value="Ser_O-AcTrfase"/>
</dbReference>
<accession>A0A348HE92</accession>
<dbReference type="InterPro" id="IPR011004">
    <property type="entry name" value="Trimer_LpxA-like_sf"/>
</dbReference>
<sequence>MASPRYAHLKRCLKAEVLRKRPAFSWWAIAGRLLCEKEKRFYFLWRLAEYLHTSPSRAQHWLAQKITHRLYYAYGCDIELGTCIGPGLRIRHYSGIVINKHAHIGANCTLRQNTTIGAASPDISRITLGDNVSVGANVCIVGDNLQIGNNVTIGAAAFINKNIADNSVCYSRHVLVIREKELGEQTL</sequence>
<dbReference type="CDD" id="cd03354">
    <property type="entry name" value="LbH_SAT"/>
    <property type="match status" value="1"/>
</dbReference>
<dbReference type="KEGG" id="zpl:ZBT109_1184"/>
<dbReference type="STRING" id="1123510.GCA_000620025_01426"/>
<dbReference type="EMBL" id="AP018933">
    <property type="protein sequence ID" value="BBG29944.1"/>
    <property type="molecule type" value="Genomic_DNA"/>
</dbReference>
<organism evidence="4 5">
    <name type="scientific">Zymobacter palmae</name>
    <dbReference type="NCBI Taxonomy" id="33074"/>
    <lineage>
        <taxon>Bacteria</taxon>
        <taxon>Pseudomonadati</taxon>
        <taxon>Pseudomonadota</taxon>
        <taxon>Gammaproteobacteria</taxon>
        <taxon>Oceanospirillales</taxon>
        <taxon>Halomonadaceae</taxon>
        <taxon>Zymobacter group</taxon>
        <taxon>Zymobacter</taxon>
    </lineage>
</organism>
<dbReference type="GO" id="GO:0005737">
    <property type="term" value="C:cytoplasm"/>
    <property type="evidence" value="ECO:0007669"/>
    <property type="project" value="InterPro"/>
</dbReference>
<evidence type="ECO:0000256" key="2">
    <source>
        <dbReference type="ARBA" id="ARBA00023315"/>
    </source>
</evidence>
<dbReference type="OrthoDB" id="7058950at2"/>
<proteinExistence type="inferred from homology"/>
<dbReference type="Gene3D" id="2.160.10.10">
    <property type="entry name" value="Hexapeptide repeat proteins"/>
    <property type="match status" value="1"/>
</dbReference>
<dbReference type="AlphaFoldDB" id="A0A348HE92"/>
<dbReference type="GO" id="GO:0009001">
    <property type="term" value="F:serine O-acetyltransferase activity"/>
    <property type="evidence" value="ECO:0007669"/>
    <property type="project" value="UniProtKB-EC"/>
</dbReference>
<reference evidence="4 5" key="1">
    <citation type="submission" date="2018-09" db="EMBL/GenBank/DDBJ databases">
        <title>Zymobacter palmae IAM14233 (=T109) whole genome analysis.</title>
        <authorList>
            <person name="Yanase H."/>
        </authorList>
    </citation>
    <scope>NUCLEOTIDE SEQUENCE [LARGE SCALE GENOMIC DNA]</scope>
    <source>
        <strain evidence="4 5">IAM14233</strain>
    </source>
</reference>
<comment type="catalytic activity">
    <reaction evidence="3">
        <text>L-serine + acetyl-CoA = O-acetyl-L-serine + CoA</text>
        <dbReference type="Rhea" id="RHEA:24560"/>
        <dbReference type="ChEBI" id="CHEBI:33384"/>
        <dbReference type="ChEBI" id="CHEBI:57287"/>
        <dbReference type="ChEBI" id="CHEBI:57288"/>
        <dbReference type="ChEBI" id="CHEBI:58340"/>
        <dbReference type="EC" id="2.3.1.30"/>
    </reaction>
</comment>
<dbReference type="GO" id="GO:0006535">
    <property type="term" value="P:cysteine biosynthetic process from serine"/>
    <property type="evidence" value="ECO:0007669"/>
    <property type="project" value="InterPro"/>
</dbReference>